<keyword evidence="3" id="KW-1185">Reference proteome</keyword>
<dbReference type="PANTHER" id="PTHR40130:SF1">
    <property type="entry name" value="SPINDLE POLE BODY-ASSOCIATED PROTEIN CUT12 DOMAIN-CONTAINING PROTEIN"/>
    <property type="match status" value="1"/>
</dbReference>
<comment type="caution">
    <text evidence="2">The sequence shown here is derived from an EMBL/GenBank/DDBJ whole genome shotgun (WGS) entry which is preliminary data.</text>
</comment>
<sequence length="122" mass="13081">MVASTCFAPMNSMASLAGVGSSPLASNPMQAVGITSRDREPGLLHRIKELEDELRVVRLENEKQKASIAKFRERWEKLKESAKRKKAAKASAAGGLSTGVQERIDEDPEGEAAAEASAKEGN</sequence>
<dbReference type="PANTHER" id="PTHR40130">
    <property type="entry name" value="EXPRESSED PROTEIN"/>
    <property type="match status" value="1"/>
</dbReference>
<evidence type="ECO:0000313" key="3">
    <source>
        <dbReference type="Proteomes" id="UP000757232"/>
    </source>
</evidence>
<proteinExistence type="predicted"/>
<protein>
    <submittedName>
        <fullName evidence="2">Uncharacterized protein</fullName>
    </submittedName>
</protein>
<dbReference type="EMBL" id="LNZH02000216">
    <property type="protein sequence ID" value="OCB84108.1"/>
    <property type="molecule type" value="Genomic_DNA"/>
</dbReference>
<dbReference type="Proteomes" id="UP000757232">
    <property type="component" value="Unassembled WGS sequence"/>
</dbReference>
<evidence type="ECO:0000256" key="1">
    <source>
        <dbReference type="SAM" id="MobiDB-lite"/>
    </source>
</evidence>
<feature type="region of interest" description="Disordered" evidence="1">
    <location>
        <begin position="80"/>
        <end position="122"/>
    </location>
</feature>
<reference evidence="2" key="1">
    <citation type="submission" date="2016-06" db="EMBL/GenBank/DDBJ databases">
        <title>Draft Genome sequence of the fungus Inonotus baumii.</title>
        <authorList>
            <person name="Zhu H."/>
            <person name="Lin W."/>
        </authorList>
    </citation>
    <scope>NUCLEOTIDE SEQUENCE</scope>
    <source>
        <strain evidence="2">821</strain>
    </source>
</reference>
<accession>A0A9Q5N431</accession>
<dbReference type="AlphaFoldDB" id="A0A9Q5N431"/>
<evidence type="ECO:0000313" key="2">
    <source>
        <dbReference type="EMBL" id="OCB84108.1"/>
    </source>
</evidence>
<organism evidence="2 3">
    <name type="scientific">Sanghuangporus baumii</name>
    <name type="common">Phellinus baumii</name>
    <dbReference type="NCBI Taxonomy" id="108892"/>
    <lineage>
        <taxon>Eukaryota</taxon>
        <taxon>Fungi</taxon>
        <taxon>Dikarya</taxon>
        <taxon>Basidiomycota</taxon>
        <taxon>Agaricomycotina</taxon>
        <taxon>Agaricomycetes</taxon>
        <taxon>Hymenochaetales</taxon>
        <taxon>Hymenochaetaceae</taxon>
        <taxon>Sanghuangporus</taxon>
    </lineage>
</organism>
<name>A0A9Q5N431_SANBA</name>
<gene>
    <name evidence="2" type="ORF">A7U60_g8781</name>
</gene>